<reference evidence="2" key="1">
    <citation type="submission" date="2021-02" db="EMBL/GenBank/DDBJ databases">
        <title>Genome sequence Cadophora malorum strain M34.</title>
        <authorList>
            <person name="Stefanovic E."/>
            <person name="Vu D."/>
            <person name="Scully C."/>
            <person name="Dijksterhuis J."/>
            <person name="Roader J."/>
            <person name="Houbraken J."/>
        </authorList>
    </citation>
    <scope>NUCLEOTIDE SEQUENCE</scope>
    <source>
        <strain evidence="2">M34</strain>
    </source>
</reference>
<dbReference type="InterPro" id="IPR045518">
    <property type="entry name" value="2EXR"/>
</dbReference>
<evidence type="ECO:0000313" key="3">
    <source>
        <dbReference type="Proteomes" id="UP000664132"/>
    </source>
</evidence>
<dbReference type="PANTHER" id="PTHR35910">
    <property type="entry name" value="2EXR DOMAIN-CONTAINING PROTEIN"/>
    <property type="match status" value="1"/>
</dbReference>
<comment type="caution">
    <text evidence="2">The sequence shown here is derived from an EMBL/GenBank/DDBJ whole genome shotgun (WGS) entry which is preliminary data.</text>
</comment>
<accession>A0A8H7W4L2</accession>
<gene>
    <name evidence="2" type="ORF">IFR04_009851</name>
</gene>
<name>A0A8H7W4L2_9HELO</name>
<dbReference type="Proteomes" id="UP000664132">
    <property type="component" value="Unassembled WGS sequence"/>
</dbReference>
<dbReference type="AlphaFoldDB" id="A0A8H7W4L2"/>
<dbReference type="EMBL" id="JAFJYH010000167">
    <property type="protein sequence ID" value="KAG4417010.1"/>
    <property type="molecule type" value="Genomic_DNA"/>
</dbReference>
<dbReference type="Pfam" id="PF20150">
    <property type="entry name" value="2EXR"/>
    <property type="match status" value="1"/>
</dbReference>
<dbReference type="PANTHER" id="PTHR35910:SF6">
    <property type="entry name" value="2EXR DOMAIN-CONTAINING PROTEIN"/>
    <property type="match status" value="1"/>
</dbReference>
<protein>
    <recommendedName>
        <fullName evidence="1">2EXR domain-containing protein</fullName>
    </recommendedName>
</protein>
<evidence type="ECO:0000313" key="2">
    <source>
        <dbReference type="EMBL" id="KAG4417010.1"/>
    </source>
</evidence>
<sequence length="372" mass="42292">MASSAQNILISGPPPAVPLSTCAKRLHEMVVDYNPDSRADPSPNNPAYRIDEMIGELAARLDARVATDAHILESNLILSPQEFSIFQRLPTELSDKIWNFAATNQPHRVEIEHNGITDRFNRVTLYERNPPIILRHVCKQLRDMLPKVLGYSVLNLKSPVYDKSCSNWFHPDIDMLSISRTYENDTQRASPESSQHTMATINALKKEEVLDGIKYFAMNERILCKISWHLLPPTSCEPASSHWHLNIHDGDQNAANPLVYGQINALDLRERTSIISKFPNLELLLSINTRCRHPARLSMDLDDTPVEFERCLPDRPREIGDDGHFCKSRCYRVHKYIITQAIRENETTPHILMVHDARRNSPTGGKFSKGGC</sequence>
<proteinExistence type="predicted"/>
<dbReference type="OrthoDB" id="3550357at2759"/>
<feature type="domain" description="2EXR" evidence="1">
    <location>
        <begin position="83"/>
        <end position="176"/>
    </location>
</feature>
<organism evidence="2 3">
    <name type="scientific">Cadophora malorum</name>
    <dbReference type="NCBI Taxonomy" id="108018"/>
    <lineage>
        <taxon>Eukaryota</taxon>
        <taxon>Fungi</taxon>
        <taxon>Dikarya</taxon>
        <taxon>Ascomycota</taxon>
        <taxon>Pezizomycotina</taxon>
        <taxon>Leotiomycetes</taxon>
        <taxon>Helotiales</taxon>
        <taxon>Ploettnerulaceae</taxon>
        <taxon>Cadophora</taxon>
    </lineage>
</organism>
<keyword evidence="3" id="KW-1185">Reference proteome</keyword>
<evidence type="ECO:0000259" key="1">
    <source>
        <dbReference type="Pfam" id="PF20150"/>
    </source>
</evidence>